<evidence type="ECO:0000313" key="2">
    <source>
        <dbReference type="Proteomes" id="UP000614811"/>
    </source>
</evidence>
<protein>
    <submittedName>
        <fullName evidence="1">Uncharacterized protein</fullName>
    </submittedName>
</protein>
<name>A0A918VTU9_9GAMM</name>
<sequence length="99" mass="11518">MEEYFVVDSIGVRYNLYDPKFEPKLGIWPVILGLISLKQYAISWKIEEQGSVELSDLKNLIKKDFERNFSVWQALDLDYLKARIDEATTVSELIEAFAI</sequence>
<reference evidence="1" key="1">
    <citation type="journal article" date="2014" name="Int. J. Syst. Evol. Microbiol.">
        <title>Complete genome sequence of Corynebacterium casei LMG S-19264T (=DSM 44701T), isolated from a smear-ripened cheese.</title>
        <authorList>
            <consortium name="US DOE Joint Genome Institute (JGI-PGF)"/>
            <person name="Walter F."/>
            <person name="Albersmeier A."/>
            <person name="Kalinowski J."/>
            <person name="Ruckert C."/>
        </authorList>
    </citation>
    <scope>NUCLEOTIDE SEQUENCE</scope>
    <source>
        <strain evidence="1">KCTC 12711</strain>
    </source>
</reference>
<dbReference type="AlphaFoldDB" id="A0A918VTU9"/>
<comment type="caution">
    <text evidence="1">The sequence shown here is derived from an EMBL/GenBank/DDBJ whole genome shotgun (WGS) entry which is preliminary data.</text>
</comment>
<reference evidence="1" key="2">
    <citation type="submission" date="2020-09" db="EMBL/GenBank/DDBJ databases">
        <authorList>
            <person name="Sun Q."/>
            <person name="Kim S."/>
        </authorList>
    </citation>
    <scope>NUCLEOTIDE SEQUENCE</scope>
    <source>
        <strain evidence="1">KCTC 12711</strain>
    </source>
</reference>
<organism evidence="1 2">
    <name type="scientific">Arenicella chitinivorans</name>
    <dbReference type="NCBI Taxonomy" id="1329800"/>
    <lineage>
        <taxon>Bacteria</taxon>
        <taxon>Pseudomonadati</taxon>
        <taxon>Pseudomonadota</taxon>
        <taxon>Gammaproteobacteria</taxon>
        <taxon>Arenicellales</taxon>
        <taxon>Arenicellaceae</taxon>
        <taxon>Arenicella</taxon>
    </lineage>
</organism>
<gene>
    <name evidence="1" type="ORF">GCM10008090_35120</name>
</gene>
<accession>A0A918VTU9</accession>
<proteinExistence type="predicted"/>
<dbReference type="Proteomes" id="UP000614811">
    <property type="component" value="Unassembled WGS sequence"/>
</dbReference>
<evidence type="ECO:0000313" key="1">
    <source>
        <dbReference type="EMBL" id="GHA22281.1"/>
    </source>
</evidence>
<keyword evidence="2" id="KW-1185">Reference proteome</keyword>
<dbReference type="EMBL" id="BMXA01000012">
    <property type="protein sequence ID" value="GHA22281.1"/>
    <property type="molecule type" value="Genomic_DNA"/>
</dbReference>